<organism evidence="2">
    <name type="scientific">Streptomyces sp. NBC_00180</name>
    <dbReference type="NCBI Taxonomy" id="2903632"/>
    <lineage>
        <taxon>Bacteria</taxon>
        <taxon>Bacillati</taxon>
        <taxon>Actinomycetota</taxon>
        <taxon>Actinomycetes</taxon>
        <taxon>Kitasatosporales</taxon>
        <taxon>Streptomycetaceae</taxon>
        <taxon>Streptomyces</taxon>
    </lineage>
</organism>
<evidence type="ECO:0000313" key="2">
    <source>
        <dbReference type="EMBL" id="WTP84053.1"/>
    </source>
</evidence>
<dbReference type="SUPFAM" id="SSF46689">
    <property type="entry name" value="Homeodomain-like"/>
    <property type="match status" value="1"/>
</dbReference>
<dbReference type="EMBL" id="CP108140">
    <property type="protein sequence ID" value="WTP91786.1"/>
    <property type="molecule type" value="Genomic_DNA"/>
</dbReference>
<name>A0AAU1HQ58_9ACTN</name>
<dbReference type="Pfam" id="PF13592">
    <property type="entry name" value="HTH_33"/>
    <property type="match status" value="1"/>
</dbReference>
<dbReference type="Pfam" id="PF13384">
    <property type="entry name" value="HTH_23"/>
    <property type="match status" value="1"/>
</dbReference>
<sequence length="180" mass="20836">MRYAQRGGYTPAEQERREQLRLKAAELFEQGESSGAVAAELRVAPRTVRLRRQRWREGGVQALRSRGPVSPERLPARQFARLEAELRRGPPAHGFAGGQRWTLKRIKALIGRLFHVGYTVQGVWKLMRRHGWSCQVPVRRAVERDEEAIEVWKQEVWPQVKPVRRTWAPTSASRTRRGRA</sequence>
<evidence type="ECO:0000313" key="3">
    <source>
        <dbReference type="EMBL" id="WTP91786.1"/>
    </source>
</evidence>
<evidence type="ECO:0000259" key="1">
    <source>
        <dbReference type="Pfam" id="PF13592"/>
    </source>
</evidence>
<dbReference type="EMBL" id="CP108140">
    <property type="protein sequence ID" value="WTP84053.1"/>
    <property type="molecule type" value="Genomic_DNA"/>
</dbReference>
<proteinExistence type="predicted"/>
<gene>
    <name evidence="2" type="ORF">OG477_01110</name>
    <name evidence="3" type="ORF">OG477_44235</name>
</gene>
<protein>
    <submittedName>
        <fullName evidence="2">Winged helix-turn-helix domain-containing protein</fullName>
    </submittedName>
</protein>
<feature type="domain" description="Winged helix-turn helix" evidence="1">
    <location>
        <begin position="98"/>
        <end position="155"/>
    </location>
</feature>
<dbReference type="AlphaFoldDB" id="A0AAU1HQ58"/>
<dbReference type="InterPro" id="IPR025959">
    <property type="entry name" value="Winged_HTH_dom"/>
</dbReference>
<reference evidence="2" key="1">
    <citation type="submission" date="2022-10" db="EMBL/GenBank/DDBJ databases">
        <title>The complete genomes of actinobacterial strains from the NBC collection.</title>
        <authorList>
            <person name="Joergensen T.S."/>
            <person name="Alvarez Arevalo M."/>
            <person name="Sterndorff E.B."/>
            <person name="Faurdal D."/>
            <person name="Vuksanovic O."/>
            <person name="Mourched A.-S."/>
            <person name="Charusanti P."/>
            <person name="Shaw S."/>
            <person name="Blin K."/>
            <person name="Weber T."/>
        </authorList>
    </citation>
    <scope>NUCLEOTIDE SEQUENCE</scope>
    <source>
        <strain evidence="2">NBC 00180</strain>
    </source>
</reference>
<dbReference type="InterPro" id="IPR009057">
    <property type="entry name" value="Homeodomain-like_sf"/>
</dbReference>
<accession>A0AAU1HQ58</accession>